<evidence type="ECO:0000256" key="7">
    <source>
        <dbReference type="ARBA" id="ARBA00022801"/>
    </source>
</evidence>
<evidence type="ECO:0000313" key="12">
    <source>
        <dbReference type="Proteomes" id="UP000808337"/>
    </source>
</evidence>
<dbReference type="InterPro" id="IPR005835">
    <property type="entry name" value="NTP_transferase_dom"/>
</dbReference>
<dbReference type="Gene3D" id="3.40.50.1000">
    <property type="entry name" value="HAD superfamily/HAD-like"/>
    <property type="match status" value="1"/>
</dbReference>
<dbReference type="PANTHER" id="PTHR42891">
    <property type="entry name" value="D-GLYCERO-BETA-D-MANNO-HEPTOSE-1,7-BISPHOSPHATE 7-PHOSPHATASE"/>
    <property type="match status" value="1"/>
</dbReference>
<dbReference type="InterPro" id="IPR013954">
    <property type="entry name" value="PNK3P"/>
</dbReference>
<dbReference type="InterPro" id="IPR036412">
    <property type="entry name" value="HAD-like_sf"/>
</dbReference>
<dbReference type="InterPro" id="IPR029044">
    <property type="entry name" value="Nucleotide-diphossugar_trans"/>
</dbReference>
<comment type="subcellular location">
    <subcellularLocation>
        <location evidence="2">Cytoplasm</location>
    </subcellularLocation>
</comment>
<dbReference type="NCBIfam" id="TIGR01656">
    <property type="entry name" value="Histidinol-ppas"/>
    <property type="match status" value="1"/>
</dbReference>
<gene>
    <name evidence="11" type="ORF">IPP15_24000</name>
</gene>
<evidence type="ECO:0000256" key="6">
    <source>
        <dbReference type="ARBA" id="ARBA00022723"/>
    </source>
</evidence>
<evidence type="ECO:0000259" key="10">
    <source>
        <dbReference type="Pfam" id="PF00483"/>
    </source>
</evidence>
<proteinExistence type="inferred from homology"/>
<evidence type="ECO:0000256" key="1">
    <source>
        <dbReference type="ARBA" id="ARBA00001946"/>
    </source>
</evidence>
<keyword evidence="6" id="KW-0479">Metal-binding</keyword>
<evidence type="ECO:0000256" key="2">
    <source>
        <dbReference type="ARBA" id="ARBA00004496"/>
    </source>
</evidence>
<comment type="similarity">
    <text evidence="3">Belongs to the GmhB family.</text>
</comment>
<dbReference type="GO" id="GO:0005975">
    <property type="term" value="P:carbohydrate metabolic process"/>
    <property type="evidence" value="ECO:0007669"/>
    <property type="project" value="InterPro"/>
</dbReference>
<evidence type="ECO:0000256" key="3">
    <source>
        <dbReference type="ARBA" id="ARBA00005628"/>
    </source>
</evidence>
<comment type="caution">
    <text evidence="11">The sequence shown here is derived from an EMBL/GenBank/DDBJ whole genome shotgun (WGS) entry which is preliminary data.</text>
</comment>
<dbReference type="AlphaFoldDB" id="A0A9D7SY26"/>
<feature type="domain" description="Nucleotidyl transferase" evidence="10">
    <location>
        <begin position="6"/>
        <end position="232"/>
    </location>
</feature>
<dbReference type="Proteomes" id="UP000808337">
    <property type="component" value="Unassembled WGS sequence"/>
</dbReference>
<dbReference type="Pfam" id="PF00483">
    <property type="entry name" value="NTP_transferase"/>
    <property type="match status" value="1"/>
</dbReference>
<keyword evidence="5" id="KW-0963">Cytoplasm</keyword>
<dbReference type="PANTHER" id="PTHR42891:SF1">
    <property type="entry name" value="D-GLYCERO-BETA-D-MANNO-HEPTOSE-1,7-BISPHOSPHATE 7-PHOSPHATASE"/>
    <property type="match status" value="1"/>
</dbReference>
<comment type="subunit">
    <text evidence="4">Monomer.</text>
</comment>
<keyword evidence="8" id="KW-0119">Carbohydrate metabolism</keyword>
<dbReference type="GO" id="GO:0046872">
    <property type="term" value="F:metal ion binding"/>
    <property type="evidence" value="ECO:0007669"/>
    <property type="project" value="UniProtKB-KW"/>
</dbReference>
<evidence type="ECO:0000256" key="8">
    <source>
        <dbReference type="ARBA" id="ARBA00023277"/>
    </source>
</evidence>
<evidence type="ECO:0000256" key="9">
    <source>
        <dbReference type="ARBA" id="ARBA00031828"/>
    </source>
</evidence>
<dbReference type="InterPro" id="IPR023214">
    <property type="entry name" value="HAD_sf"/>
</dbReference>
<evidence type="ECO:0000256" key="5">
    <source>
        <dbReference type="ARBA" id="ARBA00022490"/>
    </source>
</evidence>
<dbReference type="CDD" id="cd06915">
    <property type="entry name" value="NTP_transferase_WcbM_like"/>
    <property type="match status" value="1"/>
</dbReference>
<protein>
    <recommendedName>
        <fullName evidence="9">D,D-heptose 1,7-bisphosphate phosphatase</fullName>
    </recommendedName>
</protein>
<dbReference type="NCBIfam" id="TIGR01662">
    <property type="entry name" value="HAD-SF-IIIA"/>
    <property type="match status" value="1"/>
</dbReference>
<sequence>MLIKEAIILAGGLGTRLQEAVPDLPKAMAPVAGHPFLTHVIRYLLAQGIERFIFSLGYKHEVIEEYLETEFPYLNYVIVLEQQPLGTGGAIKFALASSIERDVLIVNGDTLFSVDIDVLKEKHIQDQSECTIALKPMRHFDRYGVVETNDDGRVLRFIEKKFVEKGNINGGIYILNKVNFLKRTFPKVFSFEKDYLAKYVDAIPFYGIVEDKYFIDIGIPADFERAQRELKQSPLKLKEVDDTWTLFLDRDGVINKNKDDSYIFHKGEFQFIDGVKEALAKLHDVFGKIIIITNQRGIGKGLMDEKALGEIHQHMLDEIEQAGGWIDALYYCVINDDKHHDRKPNPGMILEAGRMYPEIDFSKSIMVGDKMSDMQLGRNTGVYTIMITSSQSGDLQSHPDVDMRFDSLKEFAEKF</sequence>
<evidence type="ECO:0000256" key="4">
    <source>
        <dbReference type="ARBA" id="ARBA00011245"/>
    </source>
</evidence>
<comment type="cofactor">
    <cofactor evidence="1">
        <name>Mg(2+)</name>
        <dbReference type="ChEBI" id="CHEBI:18420"/>
    </cofactor>
</comment>
<dbReference type="InterPro" id="IPR004446">
    <property type="entry name" value="Heptose_bisP_phosphatase"/>
</dbReference>
<evidence type="ECO:0000313" key="11">
    <source>
        <dbReference type="EMBL" id="MBK9985365.1"/>
    </source>
</evidence>
<dbReference type="SUPFAM" id="SSF56784">
    <property type="entry name" value="HAD-like"/>
    <property type="match status" value="1"/>
</dbReference>
<name>A0A9D7SY26_9BACT</name>
<dbReference type="GO" id="GO:0005737">
    <property type="term" value="C:cytoplasm"/>
    <property type="evidence" value="ECO:0007669"/>
    <property type="project" value="UniProtKB-SubCell"/>
</dbReference>
<keyword evidence="7 11" id="KW-0378">Hydrolase</keyword>
<dbReference type="GO" id="GO:0016791">
    <property type="term" value="F:phosphatase activity"/>
    <property type="evidence" value="ECO:0007669"/>
    <property type="project" value="InterPro"/>
</dbReference>
<reference evidence="11 12" key="1">
    <citation type="submission" date="2020-10" db="EMBL/GenBank/DDBJ databases">
        <title>Connecting structure to function with the recovery of over 1000 high-quality activated sludge metagenome-assembled genomes encoding full-length rRNA genes using long-read sequencing.</title>
        <authorList>
            <person name="Singleton C.M."/>
            <person name="Petriglieri F."/>
            <person name="Kristensen J.M."/>
            <person name="Kirkegaard R.H."/>
            <person name="Michaelsen T.Y."/>
            <person name="Andersen M.H."/>
            <person name="Karst S.M."/>
            <person name="Dueholm M.S."/>
            <person name="Nielsen P.H."/>
            <person name="Albertsen M."/>
        </authorList>
    </citation>
    <scope>NUCLEOTIDE SEQUENCE [LARGE SCALE GENOMIC DNA]</scope>
    <source>
        <strain evidence="11">Ribe_18-Q3-R11-54_MAXAC.273</strain>
    </source>
</reference>
<dbReference type="Gene3D" id="3.90.550.10">
    <property type="entry name" value="Spore Coat Polysaccharide Biosynthesis Protein SpsA, Chain A"/>
    <property type="match status" value="1"/>
</dbReference>
<dbReference type="SUPFAM" id="SSF53448">
    <property type="entry name" value="Nucleotide-diphospho-sugar transferases"/>
    <property type="match status" value="1"/>
</dbReference>
<organism evidence="11 12">
    <name type="scientific">Candidatus Opimibacter skivensis</name>
    <dbReference type="NCBI Taxonomy" id="2982028"/>
    <lineage>
        <taxon>Bacteria</taxon>
        <taxon>Pseudomonadati</taxon>
        <taxon>Bacteroidota</taxon>
        <taxon>Saprospiria</taxon>
        <taxon>Saprospirales</taxon>
        <taxon>Saprospiraceae</taxon>
        <taxon>Candidatus Opimibacter</taxon>
    </lineage>
</organism>
<dbReference type="InterPro" id="IPR006549">
    <property type="entry name" value="HAD-SF_hydro_IIIA"/>
</dbReference>
<dbReference type="InterPro" id="IPR006543">
    <property type="entry name" value="Histidinol-phos"/>
</dbReference>
<accession>A0A9D7SY26</accession>
<dbReference type="Pfam" id="PF08645">
    <property type="entry name" value="PNK3P"/>
    <property type="match status" value="1"/>
</dbReference>
<dbReference type="EMBL" id="JADKGY010000035">
    <property type="protein sequence ID" value="MBK9985365.1"/>
    <property type="molecule type" value="Genomic_DNA"/>
</dbReference>